<organism evidence="1 2">
    <name type="scientific">Rachicladosporium monterosium</name>
    <dbReference type="NCBI Taxonomy" id="1507873"/>
    <lineage>
        <taxon>Eukaryota</taxon>
        <taxon>Fungi</taxon>
        <taxon>Dikarya</taxon>
        <taxon>Ascomycota</taxon>
        <taxon>Pezizomycotina</taxon>
        <taxon>Dothideomycetes</taxon>
        <taxon>Dothideomycetidae</taxon>
        <taxon>Cladosporiales</taxon>
        <taxon>Cladosporiaceae</taxon>
        <taxon>Rachicladosporium</taxon>
    </lineage>
</organism>
<sequence length="305" mass="35627">MWMYLIPPPDEGGYLREMVKATENLLRDALQCCFDGPYRREVEVTGRTRAFDPHKDAGSLKAYFRVAQQILVYFDRVAASEDYFFSHEPDEECVLLEDTLEPTDEQLAVWGAIRRLAQEEATSESGDDDHRLRDRLLDFWMLLISHETGSRRARKEQRGEGRTLELVKRCCERYLQQTVEAPIGEILRWRLLLFRVSKDSVGDHEASWDEDEQVLTYADTELHMHQIPTLLLSEYRLCQQLLHDDLMLGQKDVRHMESRTLRDGPDVDTVGWDFTQHRDNAHLLQDLDRALLAAIERSQPLCQHT</sequence>
<evidence type="ECO:0000313" key="1">
    <source>
        <dbReference type="EMBL" id="KAK5145267.1"/>
    </source>
</evidence>
<accession>A0ABR0L8U2</accession>
<dbReference type="EMBL" id="JAVRRR010000163">
    <property type="protein sequence ID" value="KAK5145267.1"/>
    <property type="molecule type" value="Genomic_DNA"/>
</dbReference>
<keyword evidence="2" id="KW-1185">Reference proteome</keyword>
<comment type="caution">
    <text evidence="1">The sequence shown here is derived from an EMBL/GenBank/DDBJ whole genome shotgun (WGS) entry which is preliminary data.</text>
</comment>
<evidence type="ECO:0008006" key="3">
    <source>
        <dbReference type="Google" id="ProtNLM"/>
    </source>
</evidence>
<protein>
    <recommendedName>
        <fullName evidence="3">Nuclear pore complex protein</fullName>
    </recommendedName>
</protein>
<evidence type="ECO:0000313" key="2">
    <source>
        <dbReference type="Proteomes" id="UP001308179"/>
    </source>
</evidence>
<name>A0ABR0L8U2_9PEZI</name>
<gene>
    <name evidence="1" type="ORF">LTR32_002948</name>
</gene>
<proteinExistence type="predicted"/>
<dbReference type="Proteomes" id="UP001308179">
    <property type="component" value="Unassembled WGS sequence"/>
</dbReference>
<reference evidence="1 2" key="1">
    <citation type="submission" date="2023-08" db="EMBL/GenBank/DDBJ databases">
        <title>Black Yeasts Isolated from many extreme environments.</title>
        <authorList>
            <person name="Coleine C."/>
            <person name="Stajich J.E."/>
            <person name="Selbmann L."/>
        </authorList>
    </citation>
    <scope>NUCLEOTIDE SEQUENCE [LARGE SCALE GENOMIC DNA]</scope>
    <source>
        <strain evidence="1 2">CCFEE 5386</strain>
    </source>
</reference>